<feature type="binding site" evidence="10">
    <location>
        <position position="162"/>
    </location>
    <ligand>
        <name>[4Fe-4S] cluster</name>
        <dbReference type="ChEBI" id="CHEBI:49883"/>
        <label>2</label>
        <note>4Fe-4S-S-AdoMet</note>
    </ligand>
</feature>
<comment type="cofactor">
    <cofactor evidence="10">
        <name>[4Fe-4S] cluster</name>
        <dbReference type="ChEBI" id="CHEBI:49883"/>
    </cofactor>
    <text evidence="10">Binds 2 [4Fe-4S] clusters. One cluster is coordinated with 3 cysteines and an exchangeable S-adenosyl-L-methionine.</text>
</comment>
<dbReference type="InterPro" id="IPR013848">
    <property type="entry name" value="Methylthiotransferase_N"/>
</dbReference>
<evidence type="ECO:0000313" key="14">
    <source>
        <dbReference type="EMBL" id="MBE5919902.1"/>
    </source>
</evidence>
<feature type="binding site" evidence="10">
    <location>
        <position position="80"/>
    </location>
    <ligand>
        <name>[4Fe-4S] cluster</name>
        <dbReference type="ChEBI" id="CHEBI:49883"/>
        <label>1</label>
    </ligand>
</feature>
<feature type="domain" description="MTTase N-terminal" evidence="12">
    <location>
        <begin position="1"/>
        <end position="117"/>
    </location>
</feature>
<keyword evidence="4 10" id="KW-0808">Transferase</keyword>
<dbReference type="SMART" id="SM00729">
    <property type="entry name" value="Elp3"/>
    <property type="match status" value="1"/>
</dbReference>
<dbReference type="GO" id="GO:0005840">
    <property type="term" value="C:ribosome"/>
    <property type="evidence" value="ECO:0007669"/>
    <property type="project" value="UniProtKB-KW"/>
</dbReference>
<evidence type="ECO:0000256" key="6">
    <source>
        <dbReference type="ARBA" id="ARBA00022723"/>
    </source>
</evidence>
<evidence type="ECO:0000256" key="2">
    <source>
        <dbReference type="ARBA" id="ARBA00022485"/>
    </source>
</evidence>
<keyword evidence="6 10" id="KW-0479">Metal-binding</keyword>
<dbReference type="GO" id="GO:0051539">
    <property type="term" value="F:4 iron, 4 sulfur cluster binding"/>
    <property type="evidence" value="ECO:0007669"/>
    <property type="project" value="UniProtKB-UniRule"/>
</dbReference>
<dbReference type="InterPro" id="IPR007197">
    <property type="entry name" value="rSAM"/>
</dbReference>
<comment type="subcellular location">
    <subcellularLocation>
        <location evidence="10">Cytoplasm</location>
    </subcellularLocation>
</comment>
<dbReference type="NCBIfam" id="TIGR01125">
    <property type="entry name" value="30S ribosomal protein S12 methylthiotransferase RimO"/>
    <property type="match status" value="1"/>
</dbReference>
<evidence type="ECO:0000256" key="3">
    <source>
        <dbReference type="ARBA" id="ARBA00022490"/>
    </source>
</evidence>
<dbReference type="Pfam" id="PF00919">
    <property type="entry name" value="UPF0004"/>
    <property type="match status" value="1"/>
</dbReference>
<dbReference type="SFLD" id="SFLDG01061">
    <property type="entry name" value="methylthiotransferase"/>
    <property type="match status" value="1"/>
</dbReference>
<dbReference type="Proteomes" id="UP000766246">
    <property type="component" value="Unassembled WGS sequence"/>
</dbReference>
<keyword evidence="14" id="KW-0689">Ribosomal protein</keyword>
<feature type="binding site" evidence="10">
    <location>
        <position position="159"/>
    </location>
    <ligand>
        <name>[4Fe-4S] cluster</name>
        <dbReference type="ChEBI" id="CHEBI:49883"/>
        <label>2</label>
        <note>4Fe-4S-S-AdoMet</note>
    </ligand>
</feature>
<evidence type="ECO:0000256" key="7">
    <source>
        <dbReference type="ARBA" id="ARBA00023004"/>
    </source>
</evidence>
<keyword evidence="14" id="KW-0687">Ribonucleoprotein</keyword>
<proteinExistence type="inferred from homology"/>
<dbReference type="EC" id="2.8.4.4" evidence="10"/>
<dbReference type="NCBIfam" id="TIGR00089">
    <property type="entry name" value="MiaB/RimO family radical SAM methylthiotransferase"/>
    <property type="match status" value="1"/>
</dbReference>
<gene>
    <name evidence="10 14" type="primary">rimO</name>
    <name evidence="14" type="ORF">E7272_08655</name>
</gene>
<accession>A0A927UDJ5</accession>
<evidence type="ECO:0000256" key="4">
    <source>
        <dbReference type="ARBA" id="ARBA00022679"/>
    </source>
</evidence>
<comment type="similarity">
    <text evidence="10">Belongs to the methylthiotransferase family. RimO subfamily.</text>
</comment>
<evidence type="ECO:0000313" key="15">
    <source>
        <dbReference type="Proteomes" id="UP000766246"/>
    </source>
</evidence>
<comment type="function">
    <text evidence="1">Catalyzes the methylthiolation of N6-(dimethylallyl)adenosine (i(6)A), leading to the formation of 2-methylthio-N6-(dimethylallyl)adenosine (ms(2)i(6)A) at position 37 in tRNAs that read codons beginning with uridine.</text>
</comment>
<dbReference type="InterPro" id="IPR012340">
    <property type="entry name" value="NA-bd_OB-fold"/>
</dbReference>
<dbReference type="InterPro" id="IPR006638">
    <property type="entry name" value="Elp3/MiaA/NifB-like_rSAM"/>
</dbReference>
<protein>
    <recommendedName>
        <fullName evidence="10">Ribosomal protein uS12 methylthiotransferase RimO</fullName>
        <shortName evidence="10">uS12 MTTase</shortName>
        <shortName evidence="10">uS12 methylthiotransferase</shortName>
        <ecNumber evidence="10">2.8.4.4</ecNumber>
    </recommendedName>
    <alternativeName>
        <fullName evidence="10">Ribosomal protein uS12 (aspartate-C(3))-methylthiotransferase</fullName>
    </alternativeName>
    <alternativeName>
        <fullName evidence="10">Ribosome maturation factor RimO</fullName>
    </alternativeName>
</protein>
<dbReference type="PROSITE" id="PS51918">
    <property type="entry name" value="RADICAL_SAM"/>
    <property type="match status" value="1"/>
</dbReference>
<dbReference type="InterPro" id="IPR038135">
    <property type="entry name" value="Methylthiotransferase_N_sf"/>
</dbReference>
<dbReference type="GO" id="GO:0005829">
    <property type="term" value="C:cytosol"/>
    <property type="evidence" value="ECO:0007669"/>
    <property type="project" value="TreeGrafter"/>
</dbReference>
<dbReference type="CDD" id="cd01335">
    <property type="entry name" value="Radical_SAM"/>
    <property type="match status" value="1"/>
</dbReference>
<dbReference type="InterPro" id="IPR002792">
    <property type="entry name" value="TRAM_dom"/>
</dbReference>
<dbReference type="Gene3D" id="3.80.30.20">
    <property type="entry name" value="tm_1862 like domain"/>
    <property type="match status" value="1"/>
</dbReference>
<dbReference type="Gene3D" id="2.40.50.140">
    <property type="entry name" value="Nucleic acid-binding proteins"/>
    <property type="match status" value="1"/>
</dbReference>
<dbReference type="FunFam" id="3.80.30.20:FF:000001">
    <property type="entry name" value="tRNA-2-methylthio-N(6)-dimethylallyladenosine synthase 2"/>
    <property type="match status" value="1"/>
</dbReference>
<dbReference type="PANTHER" id="PTHR43837">
    <property type="entry name" value="RIBOSOMAL PROTEIN S12 METHYLTHIOTRANSFERASE RIMO"/>
    <property type="match status" value="1"/>
</dbReference>
<name>A0A927UDJ5_9FIRM</name>
<dbReference type="Pfam" id="PF18693">
    <property type="entry name" value="TRAM_2"/>
    <property type="match status" value="1"/>
</dbReference>
<evidence type="ECO:0000256" key="1">
    <source>
        <dbReference type="ARBA" id="ARBA00003234"/>
    </source>
</evidence>
<dbReference type="InterPro" id="IPR023404">
    <property type="entry name" value="rSAM_horseshoe"/>
</dbReference>
<dbReference type="PROSITE" id="PS51449">
    <property type="entry name" value="MTTASE_N"/>
    <property type="match status" value="1"/>
</dbReference>
<dbReference type="InterPro" id="IPR058240">
    <property type="entry name" value="rSAM_sf"/>
</dbReference>
<evidence type="ECO:0000256" key="8">
    <source>
        <dbReference type="ARBA" id="ARBA00023014"/>
    </source>
</evidence>
<organism evidence="14 15">
    <name type="scientific">Pseudobutyrivibrio ruminis</name>
    <dbReference type="NCBI Taxonomy" id="46206"/>
    <lineage>
        <taxon>Bacteria</taxon>
        <taxon>Bacillati</taxon>
        <taxon>Bacillota</taxon>
        <taxon>Clostridia</taxon>
        <taxon>Lachnospirales</taxon>
        <taxon>Lachnospiraceae</taxon>
        <taxon>Pseudobutyrivibrio</taxon>
    </lineage>
</organism>
<evidence type="ECO:0000259" key="12">
    <source>
        <dbReference type="PROSITE" id="PS51449"/>
    </source>
</evidence>
<reference evidence="14" key="1">
    <citation type="submission" date="2019-04" db="EMBL/GenBank/DDBJ databases">
        <title>Evolution of Biomass-Degrading Anaerobic Consortia Revealed by Metagenomics.</title>
        <authorList>
            <person name="Peng X."/>
        </authorList>
    </citation>
    <scope>NUCLEOTIDE SEQUENCE</scope>
    <source>
        <strain evidence="14">SIG311</strain>
    </source>
</reference>
<dbReference type="SFLD" id="SFLDS00029">
    <property type="entry name" value="Radical_SAM"/>
    <property type="match status" value="1"/>
</dbReference>
<keyword evidence="7 10" id="KW-0408">Iron</keyword>
<evidence type="ECO:0000256" key="5">
    <source>
        <dbReference type="ARBA" id="ARBA00022691"/>
    </source>
</evidence>
<dbReference type="PROSITE" id="PS50926">
    <property type="entry name" value="TRAM"/>
    <property type="match status" value="1"/>
</dbReference>
<comment type="function">
    <text evidence="10">Catalyzes the methylthiolation of an aspartic acid residue of ribosomal protein uS12.</text>
</comment>
<dbReference type="InterPro" id="IPR005840">
    <property type="entry name" value="Ribosomal_uS12_MeSTrfase_RimO"/>
</dbReference>
<comment type="catalytic activity">
    <reaction evidence="9">
        <text>N(6)-dimethylallyladenosine(37) in tRNA + (sulfur carrier)-SH + AH2 + 2 S-adenosyl-L-methionine = 2-methylsulfanyl-N(6)-dimethylallyladenosine(37) in tRNA + (sulfur carrier)-H + 5'-deoxyadenosine + L-methionine + A + S-adenosyl-L-homocysteine + 2 H(+)</text>
        <dbReference type="Rhea" id="RHEA:37067"/>
        <dbReference type="Rhea" id="RHEA-COMP:10375"/>
        <dbReference type="Rhea" id="RHEA-COMP:10376"/>
        <dbReference type="Rhea" id="RHEA-COMP:14737"/>
        <dbReference type="Rhea" id="RHEA-COMP:14739"/>
        <dbReference type="ChEBI" id="CHEBI:13193"/>
        <dbReference type="ChEBI" id="CHEBI:15378"/>
        <dbReference type="ChEBI" id="CHEBI:17319"/>
        <dbReference type="ChEBI" id="CHEBI:17499"/>
        <dbReference type="ChEBI" id="CHEBI:29917"/>
        <dbReference type="ChEBI" id="CHEBI:57844"/>
        <dbReference type="ChEBI" id="CHEBI:57856"/>
        <dbReference type="ChEBI" id="CHEBI:59789"/>
        <dbReference type="ChEBI" id="CHEBI:64428"/>
        <dbReference type="ChEBI" id="CHEBI:74415"/>
        <dbReference type="ChEBI" id="CHEBI:74417"/>
        <dbReference type="EC" id="2.8.4.3"/>
    </reaction>
</comment>
<dbReference type="AlphaFoldDB" id="A0A927UDJ5"/>
<keyword evidence="3 10" id="KW-0963">Cytoplasm</keyword>
<dbReference type="Pfam" id="PF04055">
    <property type="entry name" value="Radical_SAM"/>
    <property type="match status" value="1"/>
</dbReference>
<comment type="catalytic activity">
    <reaction evidence="10">
        <text>L-aspartate(89)-[ribosomal protein uS12]-hydrogen + (sulfur carrier)-SH + AH2 + 2 S-adenosyl-L-methionine = 3-methylsulfanyl-L-aspartate(89)-[ribosomal protein uS12]-hydrogen + (sulfur carrier)-H + 5'-deoxyadenosine + L-methionine + A + S-adenosyl-L-homocysteine + 2 H(+)</text>
        <dbReference type="Rhea" id="RHEA:37087"/>
        <dbReference type="Rhea" id="RHEA-COMP:10460"/>
        <dbReference type="Rhea" id="RHEA-COMP:10461"/>
        <dbReference type="Rhea" id="RHEA-COMP:14737"/>
        <dbReference type="Rhea" id="RHEA-COMP:14739"/>
        <dbReference type="ChEBI" id="CHEBI:13193"/>
        <dbReference type="ChEBI" id="CHEBI:15378"/>
        <dbReference type="ChEBI" id="CHEBI:17319"/>
        <dbReference type="ChEBI" id="CHEBI:17499"/>
        <dbReference type="ChEBI" id="CHEBI:29917"/>
        <dbReference type="ChEBI" id="CHEBI:29961"/>
        <dbReference type="ChEBI" id="CHEBI:57844"/>
        <dbReference type="ChEBI" id="CHEBI:57856"/>
        <dbReference type="ChEBI" id="CHEBI:59789"/>
        <dbReference type="ChEBI" id="CHEBI:64428"/>
        <dbReference type="ChEBI" id="CHEBI:73599"/>
        <dbReference type="EC" id="2.8.4.4"/>
    </reaction>
</comment>
<sequence>MKVLFVSLGCDKNLVDSEHMLGDLIDSGFSICDSEEEADIIVVNTCSFIADAMEESIQTIIDLGSYKENGHLQGLIVTGCLAERFTDEILKDLPEVDAIIGTNSYDELVKAINIVLEKNGKKPVFKKELVGLPRDGRRVLTTGGHYAYLKIAEGCNKRCTYCAIPYIRGNYRSVTMEALIAEAKALAEGGVKELILVAQETTVYGIDIYGEKSLTKLLHELCKIEGIEWIRILYAYPEEITDDLIECMASEHKICHYIDMPIQHCNDDILKKMGRKTNKKDIMDIAARLRAAMPDISLRTTLICGFPGETEAMHQELLTFIKDMSFDRLGAFAYSKEDGTVAATMDNQVDDELKLKWQDEVMLCQKNISLSNNEKYIGRVLKVFIEGKLPEDGVFIGRTYRDTPSVDGFIFVNSDTELVSGQFVDVEVTGYDEYDLIGDVKL</sequence>
<dbReference type="HAMAP" id="MF_01865">
    <property type="entry name" value="MTTase_RimO"/>
    <property type="match status" value="1"/>
</dbReference>
<evidence type="ECO:0000259" key="11">
    <source>
        <dbReference type="PROSITE" id="PS50926"/>
    </source>
</evidence>
<dbReference type="EMBL" id="SVER01000020">
    <property type="protein sequence ID" value="MBE5919902.1"/>
    <property type="molecule type" value="Genomic_DNA"/>
</dbReference>
<feature type="domain" description="Radical SAM core" evidence="13">
    <location>
        <begin position="141"/>
        <end position="371"/>
    </location>
</feature>
<dbReference type="Gene3D" id="3.40.50.12160">
    <property type="entry name" value="Methylthiotransferase, N-terminal domain"/>
    <property type="match status" value="1"/>
</dbReference>
<dbReference type="SUPFAM" id="SSF102114">
    <property type="entry name" value="Radical SAM enzymes"/>
    <property type="match status" value="1"/>
</dbReference>
<dbReference type="GO" id="GO:0103039">
    <property type="term" value="F:protein methylthiotransferase activity"/>
    <property type="evidence" value="ECO:0007669"/>
    <property type="project" value="UniProtKB-EC"/>
</dbReference>
<evidence type="ECO:0000256" key="10">
    <source>
        <dbReference type="HAMAP-Rule" id="MF_01865"/>
    </source>
</evidence>
<keyword evidence="8 10" id="KW-0411">Iron-sulfur</keyword>
<keyword evidence="5 10" id="KW-0949">S-adenosyl-L-methionine</keyword>
<dbReference type="SFLD" id="SFLDG01082">
    <property type="entry name" value="B12-binding_domain_containing"/>
    <property type="match status" value="1"/>
</dbReference>
<feature type="binding site" evidence="10">
    <location>
        <position position="10"/>
    </location>
    <ligand>
        <name>[4Fe-4S] cluster</name>
        <dbReference type="ChEBI" id="CHEBI:49883"/>
        <label>1</label>
    </ligand>
</feature>
<keyword evidence="2 10" id="KW-0004">4Fe-4S</keyword>
<dbReference type="GO" id="GO:0035599">
    <property type="term" value="F:aspartic acid methylthiotransferase activity"/>
    <property type="evidence" value="ECO:0007669"/>
    <property type="project" value="TreeGrafter"/>
</dbReference>
<dbReference type="PROSITE" id="PS01278">
    <property type="entry name" value="MTTASE_RADICAL"/>
    <property type="match status" value="1"/>
</dbReference>
<dbReference type="FunFam" id="3.40.50.12160:FF:000003">
    <property type="entry name" value="CDK5 regulatory subunit-associated protein 1"/>
    <property type="match status" value="1"/>
</dbReference>
<dbReference type="InterPro" id="IPR020612">
    <property type="entry name" value="Methylthiotransferase_CS"/>
</dbReference>
<dbReference type="PANTHER" id="PTHR43837:SF1">
    <property type="entry name" value="RIBOSOMAL PROTEIN US12 METHYLTHIOTRANSFERASE RIMO"/>
    <property type="match status" value="1"/>
</dbReference>
<evidence type="ECO:0000256" key="9">
    <source>
        <dbReference type="ARBA" id="ARBA00051425"/>
    </source>
</evidence>
<feature type="binding site" evidence="10">
    <location>
        <position position="46"/>
    </location>
    <ligand>
        <name>[4Fe-4S] cluster</name>
        <dbReference type="ChEBI" id="CHEBI:49883"/>
        <label>1</label>
    </ligand>
</feature>
<feature type="domain" description="TRAM" evidence="11">
    <location>
        <begin position="374"/>
        <end position="442"/>
    </location>
</feature>
<comment type="caution">
    <text evidence="14">The sequence shown here is derived from an EMBL/GenBank/DDBJ whole genome shotgun (WGS) entry which is preliminary data.</text>
</comment>
<dbReference type="GO" id="GO:0035597">
    <property type="term" value="F:tRNA-2-methylthio-N(6)-dimethylallyladenosine(37) synthase activity"/>
    <property type="evidence" value="ECO:0007669"/>
    <property type="project" value="UniProtKB-EC"/>
</dbReference>
<dbReference type="SFLD" id="SFLDF00274">
    <property type="entry name" value="ribosomal_protein_S12_methylth"/>
    <property type="match status" value="1"/>
</dbReference>
<feature type="binding site" evidence="10">
    <location>
        <position position="155"/>
    </location>
    <ligand>
        <name>[4Fe-4S] cluster</name>
        <dbReference type="ChEBI" id="CHEBI:49883"/>
        <label>2</label>
        <note>4Fe-4S-S-AdoMet</note>
    </ligand>
</feature>
<evidence type="ECO:0000259" key="13">
    <source>
        <dbReference type="PROSITE" id="PS51918"/>
    </source>
</evidence>
<dbReference type="GO" id="GO:0046872">
    <property type="term" value="F:metal ion binding"/>
    <property type="evidence" value="ECO:0007669"/>
    <property type="project" value="UniProtKB-KW"/>
</dbReference>
<dbReference type="InterPro" id="IPR005839">
    <property type="entry name" value="Methylthiotransferase"/>
</dbReference>